<dbReference type="PROSITE" id="PS51257">
    <property type="entry name" value="PROKAR_LIPOPROTEIN"/>
    <property type="match status" value="1"/>
</dbReference>
<proteinExistence type="predicted"/>
<dbReference type="EMBL" id="BARW01031305">
    <property type="protein sequence ID" value="GAJ14905.1"/>
    <property type="molecule type" value="Genomic_DNA"/>
</dbReference>
<evidence type="ECO:0008006" key="2">
    <source>
        <dbReference type="Google" id="ProtNLM"/>
    </source>
</evidence>
<accession>X1VVU5</accession>
<feature type="non-terminal residue" evidence="1">
    <location>
        <position position="111"/>
    </location>
</feature>
<comment type="caution">
    <text evidence="1">The sequence shown here is derived from an EMBL/GenBank/DDBJ whole genome shotgun (WGS) entry which is preliminary data.</text>
</comment>
<protein>
    <recommendedName>
        <fullName evidence="2">Transglutaminase-like domain-containing protein</fullName>
    </recommendedName>
</protein>
<evidence type="ECO:0000313" key="1">
    <source>
        <dbReference type="EMBL" id="GAJ14905.1"/>
    </source>
</evidence>
<dbReference type="AlphaFoldDB" id="X1VVU5"/>
<organism evidence="1">
    <name type="scientific">marine sediment metagenome</name>
    <dbReference type="NCBI Taxonomy" id="412755"/>
    <lineage>
        <taxon>unclassified sequences</taxon>
        <taxon>metagenomes</taxon>
        <taxon>ecological metagenomes</taxon>
    </lineage>
</organism>
<gene>
    <name evidence="1" type="ORF">S12H4_49828</name>
</gene>
<name>X1VVU5_9ZZZZ</name>
<reference evidence="1" key="1">
    <citation type="journal article" date="2014" name="Front. Microbiol.">
        <title>High frequency of phylogenetically diverse reductive dehalogenase-homologous genes in deep subseafloor sedimentary metagenomes.</title>
        <authorList>
            <person name="Kawai M."/>
            <person name="Futagami T."/>
            <person name="Toyoda A."/>
            <person name="Takaki Y."/>
            <person name="Nishi S."/>
            <person name="Hori S."/>
            <person name="Arai W."/>
            <person name="Tsubouchi T."/>
            <person name="Morono Y."/>
            <person name="Uchiyama I."/>
            <person name="Ito T."/>
            <person name="Fujiyama A."/>
            <person name="Inagaki F."/>
            <person name="Takami H."/>
        </authorList>
    </citation>
    <scope>NUCLEOTIDE SEQUENCE</scope>
    <source>
        <strain evidence="1">Expedition CK06-06</strain>
    </source>
</reference>
<sequence length="111" mass="13013">MKKALLIIFILSIIFLAGCSGIFNLNGWIWPDDLEFMALIEELDTPQKISDYMRENFIYKANVIYAPDPYTLWKTGEGDCNDLETFARFVANWHGYETYQIKIYYSGTFEK</sequence>